<dbReference type="Proteomes" id="UP000292702">
    <property type="component" value="Unassembled WGS sequence"/>
</dbReference>
<protein>
    <submittedName>
        <fullName evidence="2">Uncharacterized protein</fullName>
    </submittedName>
</protein>
<feature type="compositionally biased region" description="Acidic residues" evidence="1">
    <location>
        <begin position="83"/>
        <end position="92"/>
    </location>
</feature>
<gene>
    <name evidence="2" type="ORF">EIP91_010333</name>
</gene>
<accession>A0A4V2MUY7</accession>
<name>A0A4V2MUY7_9APHY</name>
<feature type="region of interest" description="Disordered" evidence="1">
    <location>
        <begin position="40"/>
        <end position="92"/>
    </location>
</feature>
<comment type="caution">
    <text evidence="2">The sequence shown here is derived from an EMBL/GenBank/DDBJ whole genome shotgun (WGS) entry which is preliminary data.</text>
</comment>
<evidence type="ECO:0000313" key="2">
    <source>
        <dbReference type="EMBL" id="TCD60337.1"/>
    </source>
</evidence>
<keyword evidence="3" id="KW-1185">Reference proteome</keyword>
<proteinExistence type="predicted"/>
<organism evidence="2 3">
    <name type="scientific">Steccherinum ochraceum</name>
    <dbReference type="NCBI Taxonomy" id="92696"/>
    <lineage>
        <taxon>Eukaryota</taxon>
        <taxon>Fungi</taxon>
        <taxon>Dikarya</taxon>
        <taxon>Basidiomycota</taxon>
        <taxon>Agaricomycotina</taxon>
        <taxon>Agaricomycetes</taxon>
        <taxon>Polyporales</taxon>
        <taxon>Steccherinaceae</taxon>
        <taxon>Steccherinum</taxon>
    </lineage>
</organism>
<evidence type="ECO:0000313" key="3">
    <source>
        <dbReference type="Proteomes" id="UP000292702"/>
    </source>
</evidence>
<sequence>MASNTRFQRISAEADSPDLQKTIDENTGLLGEISTLTLPRSTTIGLSGGHLGDEDEDDDDFPVPNAGEADSDEDEFPIPQVGEAEDDEVDFP</sequence>
<evidence type="ECO:0000256" key="1">
    <source>
        <dbReference type="SAM" id="MobiDB-lite"/>
    </source>
</evidence>
<dbReference type="EMBL" id="RWJN01000615">
    <property type="protein sequence ID" value="TCD60337.1"/>
    <property type="molecule type" value="Genomic_DNA"/>
</dbReference>
<dbReference type="AlphaFoldDB" id="A0A4V2MUY7"/>
<feature type="non-terminal residue" evidence="2">
    <location>
        <position position="92"/>
    </location>
</feature>
<reference evidence="2 3" key="1">
    <citation type="submission" date="2018-11" db="EMBL/GenBank/DDBJ databases">
        <title>Genome assembly of Steccherinum ochraceum LE-BIN_3174, the white-rot fungus of the Steccherinaceae family (The Residual Polyporoid clade, Polyporales, Basidiomycota).</title>
        <authorList>
            <person name="Fedorova T.V."/>
            <person name="Glazunova O.A."/>
            <person name="Landesman E.O."/>
            <person name="Moiseenko K.V."/>
            <person name="Psurtseva N.V."/>
            <person name="Savinova O.S."/>
            <person name="Shakhova N.V."/>
            <person name="Tyazhelova T.V."/>
            <person name="Vasina D.V."/>
        </authorList>
    </citation>
    <scope>NUCLEOTIDE SEQUENCE [LARGE SCALE GENOMIC DNA]</scope>
    <source>
        <strain evidence="2 3">LE-BIN_3174</strain>
    </source>
</reference>